<gene>
    <name evidence="1" type="ORF">CAMGR0001_1885</name>
</gene>
<evidence type="ECO:0000313" key="2">
    <source>
        <dbReference type="Proteomes" id="UP000005709"/>
    </source>
</evidence>
<sequence>MNSRQISKAKFYAKIRIKPAKFIVNFSERFSRLMKFPARSPFLARSV</sequence>
<dbReference type="AlphaFoldDB" id="C8PEI3"/>
<comment type="caution">
    <text evidence="1">The sequence shown here is derived from an EMBL/GenBank/DDBJ whole genome shotgun (WGS) entry which is preliminary data.</text>
</comment>
<name>C8PEI3_9BACT</name>
<accession>C8PEI3</accession>
<evidence type="ECO:0000313" key="1">
    <source>
        <dbReference type="EMBL" id="EEV18778.1"/>
    </source>
</evidence>
<reference evidence="1 2" key="1">
    <citation type="submission" date="2009-07" db="EMBL/GenBank/DDBJ databases">
        <authorList>
            <person name="Madupu R."/>
            <person name="Sebastian Y."/>
            <person name="Durkin A.S."/>
            <person name="Torralba M."/>
            <person name="Methe B."/>
            <person name="Sutton G.G."/>
            <person name="Strausberg R.L."/>
            <person name="Nelson K.E."/>
        </authorList>
    </citation>
    <scope>NUCLEOTIDE SEQUENCE [LARGE SCALE GENOMIC DNA]</scope>
    <source>
        <strain evidence="1 2">RM3268</strain>
    </source>
</reference>
<dbReference type="Proteomes" id="UP000005709">
    <property type="component" value="Unassembled WGS sequence"/>
</dbReference>
<protein>
    <submittedName>
        <fullName evidence="1">Uncharacterized protein</fullName>
    </submittedName>
</protein>
<dbReference type="EMBL" id="ACYG01000008">
    <property type="protein sequence ID" value="EEV18778.1"/>
    <property type="molecule type" value="Genomic_DNA"/>
</dbReference>
<organism evidence="1 2">
    <name type="scientific">Campylobacter gracilis RM3268</name>
    <dbReference type="NCBI Taxonomy" id="553220"/>
    <lineage>
        <taxon>Bacteria</taxon>
        <taxon>Pseudomonadati</taxon>
        <taxon>Campylobacterota</taxon>
        <taxon>Epsilonproteobacteria</taxon>
        <taxon>Campylobacterales</taxon>
        <taxon>Campylobacteraceae</taxon>
        <taxon>Campylobacter</taxon>
    </lineage>
</organism>
<proteinExistence type="predicted"/>
<keyword evidence="2" id="KW-1185">Reference proteome</keyword>